<feature type="binding site" description="in other chain" evidence="8">
    <location>
        <position position="113"/>
    </location>
    <ligand>
        <name>deamido-NAD(+)</name>
        <dbReference type="ChEBI" id="CHEBI:58437"/>
        <note>ligand shared between two neighboring subunits</note>
    </ligand>
</feature>
<feature type="binding site" evidence="8">
    <location>
        <position position="184"/>
    </location>
    <ligand>
        <name>ATP</name>
        <dbReference type="ChEBI" id="CHEBI:30616"/>
    </ligand>
</feature>
<name>A0A017RXX7_9CLOT</name>
<comment type="pathway">
    <text evidence="8">Cofactor biosynthesis; NAD(+) biosynthesis; NAD(+) from deamido-NAD(+) (ammonia route): step 1/1.</text>
</comment>
<comment type="function">
    <text evidence="8">Catalyzes the ATP-dependent amidation of deamido-NAD to form NAD. Uses ammonia as a nitrogen source.</text>
</comment>
<sequence>MKNIDIVAKELVEWIKKSVEEAGAKGVVLGISGGVDSAVVAAAAKRAFKDSTLGIVMPCHSNPQDEKDAMLLIESLGLDYKKVVLDDVYDTFLRTMGSTGDESKLATANIKPRLRMMTLYYHAALNNYLVLGTGNKSELTVGYFTKHGDSGVDLLPLASFVKHDVWELARYFNVPKEIIEKAPSAGLWENQTDEKEMGITYRELDNYILTGKAEERVKKRVDDLFRKSQHKREMAKMFVPTSIER</sequence>
<dbReference type="AlphaFoldDB" id="A0A017RXX7"/>
<evidence type="ECO:0000256" key="4">
    <source>
        <dbReference type="ARBA" id="ARBA00022741"/>
    </source>
</evidence>
<evidence type="ECO:0000256" key="8">
    <source>
        <dbReference type="HAMAP-Rule" id="MF_00193"/>
    </source>
</evidence>
<evidence type="ECO:0000256" key="1">
    <source>
        <dbReference type="ARBA" id="ARBA00005859"/>
    </source>
</evidence>
<keyword evidence="5 8" id="KW-0067">ATP-binding</keyword>
<keyword evidence="3 8" id="KW-0479">Metal-binding</keyword>
<dbReference type="PANTHER" id="PTHR23090">
    <property type="entry name" value="NH 3 /GLUTAMINE-DEPENDENT NAD + SYNTHETASE"/>
    <property type="match status" value="1"/>
</dbReference>
<feature type="binding site" description="in other chain" evidence="8">
    <location>
        <begin position="230"/>
        <end position="231"/>
    </location>
    <ligand>
        <name>deamido-NAD(+)</name>
        <dbReference type="ChEBI" id="CHEBI:58437"/>
        <note>ligand shared between two neighboring subunits</note>
    </ligand>
</feature>
<comment type="similarity">
    <text evidence="1 8 9">Belongs to the NAD synthetase family.</text>
</comment>
<dbReference type="GO" id="GO:0003952">
    <property type="term" value="F:NAD+ synthase (glutamine-hydrolyzing) activity"/>
    <property type="evidence" value="ECO:0007669"/>
    <property type="project" value="InterPro"/>
</dbReference>
<dbReference type="InterPro" id="IPR014729">
    <property type="entry name" value="Rossmann-like_a/b/a_fold"/>
</dbReference>
<feature type="domain" description="NAD/GMP synthase" evidence="11">
    <location>
        <begin position="9"/>
        <end position="235"/>
    </location>
</feature>
<dbReference type="GO" id="GO:0005737">
    <property type="term" value="C:cytoplasm"/>
    <property type="evidence" value="ECO:0007669"/>
    <property type="project" value="InterPro"/>
</dbReference>
<dbReference type="GO" id="GO:0009435">
    <property type="term" value="P:NAD+ biosynthetic process"/>
    <property type="evidence" value="ECO:0007669"/>
    <property type="project" value="UniProtKB-UniRule"/>
</dbReference>
<feature type="binding site" description="in other chain" evidence="8">
    <location>
        <position position="146"/>
    </location>
    <ligand>
        <name>deamido-NAD(+)</name>
        <dbReference type="ChEBI" id="CHEBI:58437"/>
        <note>ligand shared between two neighboring subunits</note>
    </ligand>
</feature>
<keyword evidence="4 8" id="KW-0547">Nucleotide-binding</keyword>
<evidence type="ECO:0000256" key="10">
    <source>
        <dbReference type="RuleBase" id="RU003812"/>
    </source>
</evidence>
<dbReference type="UniPathway" id="UPA00253">
    <property type="reaction ID" value="UER00333"/>
</dbReference>
<feature type="binding site" evidence="8">
    <location>
        <position position="36"/>
    </location>
    <ligand>
        <name>Mg(2+)</name>
        <dbReference type="ChEBI" id="CHEBI:18420"/>
    </ligand>
</feature>
<dbReference type="InterPro" id="IPR003694">
    <property type="entry name" value="NAD_synthase"/>
</dbReference>
<proteinExistence type="inferred from homology"/>
<dbReference type="InterPro" id="IPR022310">
    <property type="entry name" value="NAD/GMP_synthase"/>
</dbReference>
<dbReference type="SUPFAM" id="SSF52402">
    <property type="entry name" value="Adenine nucleotide alpha hydrolases-like"/>
    <property type="match status" value="1"/>
</dbReference>
<dbReference type="GO" id="GO:0008795">
    <property type="term" value="F:NAD+ synthase activity"/>
    <property type="evidence" value="ECO:0007669"/>
    <property type="project" value="UniProtKB-UniRule"/>
</dbReference>
<dbReference type="Pfam" id="PF02540">
    <property type="entry name" value="NAD_synthase"/>
    <property type="match status" value="1"/>
</dbReference>
<evidence type="ECO:0000259" key="11">
    <source>
        <dbReference type="Pfam" id="PF02540"/>
    </source>
</evidence>
<dbReference type="STRING" id="1403537.Q428_00850"/>
<dbReference type="GO" id="GO:0046872">
    <property type="term" value="F:metal ion binding"/>
    <property type="evidence" value="ECO:0007669"/>
    <property type="project" value="UniProtKB-KW"/>
</dbReference>
<comment type="catalytic activity">
    <reaction evidence="8 10">
        <text>deamido-NAD(+) + NH4(+) + ATP = AMP + diphosphate + NAD(+) + H(+)</text>
        <dbReference type="Rhea" id="RHEA:21188"/>
        <dbReference type="ChEBI" id="CHEBI:15378"/>
        <dbReference type="ChEBI" id="CHEBI:28938"/>
        <dbReference type="ChEBI" id="CHEBI:30616"/>
        <dbReference type="ChEBI" id="CHEBI:33019"/>
        <dbReference type="ChEBI" id="CHEBI:57540"/>
        <dbReference type="ChEBI" id="CHEBI:58437"/>
        <dbReference type="ChEBI" id="CHEBI:456215"/>
        <dbReference type="EC" id="6.3.1.5"/>
    </reaction>
</comment>
<dbReference type="NCBIfam" id="NF010587">
    <property type="entry name" value="PRK13980.1"/>
    <property type="match status" value="1"/>
</dbReference>
<comment type="caution">
    <text evidence="12">The sequence shown here is derived from an EMBL/GenBank/DDBJ whole genome shotgun (WGS) entry which is preliminary data.</text>
</comment>
<accession>A0A017RXX7</accession>
<feature type="binding site" evidence="8">
    <location>
        <position position="138"/>
    </location>
    <ligand>
        <name>Mg(2+)</name>
        <dbReference type="ChEBI" id="CHEBI:18420"/>
    </ligand>
</feature>
<dbReference type="Gene3D" id="3.40.50.620">
    <property type="entry name" value="HUPs"/>
    <property type="match status" value="1"/>
</dbReference>
<evidence type="ECO:0000256" key="6">
    <source>
        <dbReference type="ARBA" id="ARBA00022842"/>
    </source>
</evidence>
<keyword evidence="7 8" id="KW-0520">NAD</keyword>
<evidence type="ECO:0000313" key="13">
    <source>
        <dbReference type="Proteomes" id="UP000019681"/>
    </source>
</evidence>
<feature type="binding site" evidence="8">
    <location>
        <position position="153"/>
    </location>
    <ligand>
        <name>deamido-NAD(+)</name>
        <dbReference type="ChEBI" id="CHEBI:58437"/>
        <note>ligand shared between two neighboring subunits</note>
    </ligand>
</feature>
<evidence type="ECO:0000256" key="3">
    <source>
        <dbReference type="ARBA" id="ARBA00022723"/>
    </source>
</evidence>
<feature type="binding site" evidence="8">
    <location>
        <position position="162"/>
    </location>
    <ligand>
        <name>ATP</name>
        <dbReference type="ChEBI" id="CHEBI:30616"/>
    </ligand>
</feature>
<reference evidence="12 13" key="1">
    <citation type="journal article" date="2014" name="Genome Announc.">
        <title>Draft Genome Sequence of Fervidicella metallireducens Strain AeBT, an Iron-Reducing Thermoanaerobe from the Great Artesian Basin.</title>
        <authorList>
            <person name="Patel B.K."/>
        </authorList>
    </citation>
    <scope>NUCLEOTIDE SEQUENCE [LARGE SCALE GENOMIC DNA]</scope>
    <source>
        <strain evidence="12 13">AeB</strain>
    </source>
</reference>
<protein>
    <recommendedName>
        <fullName evidence="8 10">NH(3)-dependent NAD(+) synthetase</fullName>
        <ecNumber evidence="8 10">6.3.1.5</ecNumber>
    </recommendedName>
</protein>
<dbReference type="InterPro" id="IPR022926">
    <property type="entry name" value="NH(3)-dep_NAD(+)_synth"/>
</dbReference>
<dbReference type="HAMAP" id="MF_00193">
    <property type="entry name" value="NadE_ammonia_dep"/>
    <property type="match status" value="1"/>
</dbReference>
<dbReference type="GO" id="GO:0004359">
    <property type="term" value="F:glutaminase activity"/>
    <property type="evidence" value="ECO:0007669"/>
    <property type="project" value="InterPro"/>
</dbReference>
<dbReference type="GO" id="GO:0005524">
    <property type="term" value="F:ATP binding"/>
    <property type="evidence" value="ECO:0007669"/>
    <property type="project" value="UniProtKB-UniRule"/>
</dbReference>
<dbReference type="EMBL" id="AZQP01000002">
    <property type="protein sequence ID" value="EYE89608.1"/>
    <property type="molecule type" value="Genomic_DNA"/>
</dbReference>
<dbReference type="NCBIfam" id="TIGR00552">
    <property type="entry name" value="nadE"/>
    <property type="match status" value="1"/>
</dbReference>
<feature type="binding site" evidence="8">
    <location>
        <begin position="30"/>
        <end position="37"/>
    </location>
    <ligand>
        <name>ATP</name>
        <dbReference type="ChEBI" id="CHEBI:30616"/>
    </ligand>
</feature>
<evidence type="ECO:0000256" key="5">
    <source>
        <dbReference type="ARBA" id="ARBA00022840"/>
    </source>
</evidence>
<dbReference type="PANTHER" id="PTHR23090:SF9">
    <property type="entry name" value="GLUTAMINE-DEPENDENT NAD(+) SYNTHETASE"/>
    <property type="match status" value="1"/>
</dbReference>
<evidence type="ECO:0000256" key="2">
    <source>
        <dbReference type="ARBA" id="ARBA00022598"/>
    </source>
</evidence>
<feature type="binding site" evidence="8">
    <location>
        <position position="133"/>
    </location>
    <ligand>
        <name>ATP</name>
        <dbReference type="ChEBI" id="CHEBI:30616"/>
    </ligand>
</feature>
<dbReference type="CDD" id="cd00553">
    <property type="entry name" value="NAD_synthase"/>
    <property type="match status" value="1"/>
</dbReference>
<dbReference type="EC" id="6.3.1.5" evidence="8 10"/>
<gene>
    <name evidence="8" type="primary">nadE</name>
    <name evidence="12" type="ORF">Q428_00850</name>
</gene>
<comment type="subunit">
    <text evidence="8">Homodimer.</text>
</comment>
<keyword evidence="13" id="KW-1185">Reference proteome</keyword>
<evidence type="ECO:0000313" key="12">
    <source>
        <dbReference type="EMBL" id="EYE89608.1"/>
    </source>
</evidence>
<organism evidence="12 13">
    <name type="scientific">Fervidicella metallireducens AeB</name>
    <dbReference type="NCBI Taxonomy" id="1403537"/>
    <lineage>
        <taxon>Bacteria</taxon>
        <taxon>Bacillati</taxon>
        <taxon>Bacillota</taxon>
        <taxon>Clostridia</taxon>
        <taxon>Eubacteriales</taxon>
        <taxon>Clostridiaceae</taxon>
        <taxon>Fervidicella</taxon>
    </lineage>
</organism>
<evidence type="ECO:0000256" key="7">
    <source>
        <dbReference type="ARBA" id="ARBA00023027"/>
    </source>
</evidence>
<keyword evidence="6 8" id="KW-0460">Magnesium</keyword>
<dbReference type="Proteomes" id="UP000019681">
    <property type="component" value="Unassembled WGS sequence"/>
</dbReference>
<keyword evidence="2 8" id="KW-0436">Ligase</keyword>
<evidence type="ECO:0000256" key="9">
    <source>
        <dbReference type="RuleBase" id="RU003811"/>
    </source>
</evidence>